<evidence type="ECO:0000256" key="2">
    <source>
        <dbReference type="ARBA" id="ARBA00022475"/>
    </source>
</evidence>
<gene>
    <name evidence="7" type="primary">lptG</name>
    <name evidence="7" type="ORF">FMM06_15025</name>
</gene>
<dbReference type="GO" id="GO:0043190">
    <property type="term" value="C:ATP-binding cassette (ABC) transporter complex"/>
    <property type="evidence" value="ECO:0007669"/>
    <property type="project" value="InterPro"/>
</dbReference>
<name>A0A552U9T5_9SPHN</name>
<proteinExistence type="predicted"/>
<evidence type="ECO:0000256" key="3">
    <source>
        <dbReference type="ARBA" id="ARBA00022692"/>
    </source>
</evidence>
<feature type="transmembrane region" description="Helical" evidence="6">
    <location>
        <begin position="106"/>
        <end position="123"/>
    </location>
</feature>
<keyword evidence="2" id="KW-1003">Cell membrane</keyword>
<evidence type="ECO:0000313" key="7">
    <source>
        <dbReference type="EMBL" id="TRW14970.1"/>
    </source>
</evidence>
<keyword evidence="5 6" id="KW-0472">Membrane</keyword>
<evidence type="ECO:0000256" key="1">
    <source>
        <dbReference type="ARBA" id="ARBA00004651"/>
    </source>
</evidence>
<feature type="transmembrane region" description="Helical" evidence="6">
    <location>
        <begin position="340"/>
        <end position="358"/>
    </location>
</feature>
<dbReference type="Pfam" id="PF03739">
    <property type="entry name" value="LptF_LptG"/>
    <property type="match status" value="1"/>
</dbReference>
<dbReference type="InterPro" id="IPR030923">
    <property type="entry name" value="LptG"/>
</dbReference>
<dbReference type="GO" id="GO:0015920">
    <property type="term" value="P:lipopolysaccharide transport"/>
    <property type="evidence" value="ECO:0007669"/>
    <property type="project" value="TreeGrafter"/>
</dbReference>
<accession>A0A552U9T5</accession>
<feature type="transmembrane region" description="Helical" evidence="6">
    <location>
        <begin position="307"/>
        <end position="328"/>
    </location>
</feature>
<dbReference type="Proteomes" id="UP000317894">
    <property type="component" value="Unassembled WGS sequence"/>
</dbReference>
<evidence type="ECO:0000313" key="8">
    <source>
        <dbReference type="Proteomes" id="UP000317894"/>
    </source>
</evidence>
<evidence type="ECO:0000256" key="4">
    <source>
        <dbReference type="ARBA" id="ARBA00022989"/>
    </source>
</evidence>
<dbReference type="PANTHER" id="PTHR33529">
    <property type="entry name" value="SLR0882 PROTEIN-RELATED"/>
    <property type="match status" value="1"/>
</dbReference>
<dbReference type="PANTHER" id="PTHR33529:SF2">
    <property type="entry name" value="LIPOPOLYSACCHARIDE EXPORT SYSTEM PERMEASE PROTEIN LPTG"/>
    <property type="match status" value="1"/>
</dbReference>
<keyword evidence="8" id="KW-1185">Reference proteome</keyword>
<evidence type="ECO:0000256" key="5">
    <source>
        <dbReference type="ARBA" id="ARBA00023136"/>
    </source>
</evidence>
<feature type="transmembrane region" description="Helical" evidence="6">
    <location>
        <begin position="12"/>
        <end position="32"/>
    </location>
</feature>
<keyword evidence="4 6" id="KW-1133">Transmembrane helix</keyword>
<evidence type="ECO:0000256" key="6">
    <source>
        <dbReference type="SAM" id="Phobius"/>
    </source>
</evidence>
<sequence>MSMFPSRTIALYTARLFIVRSLAFLGGLIVVLETLDVLGESGRILAVAGNTEADIWQYVALRVPQQIELLLPFSVLLGTLITLSTLNQNSEVTIFKASGISAHQILAPLIVAAFGLAVVNFAINERITTRATATLDVWQANNYAPVKTARGMVAEQWVRGGDDLFHADTVIGRGDATRLNGVVIYDRVGNKLTRIVSAASARPIPGGWELSQARSFDVARGVETRSATLDFSSEVEPRQFTTTSIDPDHVPFWDLLGDIAQQRAAGKPVAALVAAANHKISGPLSTVLMPLLGAVAAFGLARSGKLFVRAVIGMLLGFAFFVADNFMAAMGSFGTVPPVLAAWAPFLLFFLIGETVLFRTEE</sequence>
<dbReference type="OrthoDB" id="9798468at2"/>
<dbReference type="EMBL" id="VJWA01000002">
    <property type="protein sequence ID" value="TRW14970.1"/>
    <property type="molecule type" value="Genomic_DNA"/>
</dbReference>
<dbReference type="RefSeq" id="WP_144335139.1">
    <property type="nucleotide sequence ID" value="NZ_VJWA01000002.1"/>
</dbReference>
<dbReference type="GO" id="GO:0055085">
    <property type="term" value="P:transmembrane transport"/>
    <property type="evidence" value="ECO:0007669"/>
    <property type="project" value="InterPro"/>
</dbReference>
<protein>
    <submittedName>
        <fullName evidence="7">LPS export ABC transporter permease LptG</fullName>
    </submittedName>
</protein>
<comment type="caution">
    <text evidence="7">The sequence shown here is derived from an EMBL/GenBank/DDBJ whole genome shotgun (WGS) entry which is preliminary data.</text>
</comment>
<dbReference type="AlphaFoldDB" id="A0A552U9T5"/>
<feature type="transmembrane region" description="Helical" evidence="6">
    <location>
        <begin position="69"/>
        <end position="86"/>
    </location>
</feature>
<dbReference type="InterPro" id="IPR005495">
    <property type="entry name" value="LptG/LptF_permease"/>
</dbReference>
<dbReference type="NCBIfam" id="TIGR04408">
    <property type="entry name" value="LptG_lptG"/>
    <property type="match status" value="1"/>
</dbReference>
<organism evidence="7 8">
    <name type="scientific">Glacieibacterium frigidum</name>
    <dbReference type="NCBI Taxonomy" id="2593303"/>
    <lineage>
        <taxon>Bacteria</taxon>
        <taxon>Pseudomonadati</taxon>
        <taxon>Pseudomonadota</taxon>
        <taxon>Alphaproteobacteria</taxon>
        <taxon>Sphingomonadales</taxon>
        <taxon>Sphingosinicellaceae</taxon>
        <taxon>Glacieibacterium</taxon>
    </lineage>
</organism>
<comment type="subcellular location">
    <subcellularLocation>
        <location evidence="1">Cell membrane</location>
        <topology evidence="1">Multi-pass membrane protein</topology>
    </subcellularLocation>
</comment>
<keyword evidence="3 6" id="KW-0812">Transmembrane</keyword>
<reference evidence="7 8" key="1">
    <citation type="submission" date="2019-07" db="EMBL/GenBank/DDBJ databases">
        <title>Novel species isolated from glacier.</title>
        <authorList>
            <person name="Liu Q."/>
            <person name="Xin Y.-H."/>
        </authorList>
    </citation>
    <scope>NUCLEOTIDE SEQUENCE [LARGE SCALE GENOMIC DNA]</scope>
    <source>
        <strain evidence="7 8">LB1R16</strain>
    </source>
</reference>